<dbReference type="Gene3D" id="2.40.50.140">
    <property type="entry name" value="Nucleic acid-binding proteins"/>
    <property type="match status" value="1"/>
</dbReference>
<dbReference type="Pfam" id="PF00436">
    <property type="entry name" value="SSB"/>
    <property type="match status" value="1"/>
</dbReference>
<dbReference type="GO" id="GO:0003677">
    <property type="term" value="F:DNA binding"/>
    <property type="evidence" value="ECO:0007669"/>
    <property type="project" value="UniProtKB-KW"/>
</dbReference>
<dbReference type="Proteomes" id="UP001596317">
    <property type="component" value="Unassembled WGS sequence"/>
</dbReference>
<dbReference type="InterPro" id="IPR000424">
    <property type="entry name" value="Primosome_PriB/ssb"/>
</dbReference>
<name>A0ABW1ZQ12_9DEIO</name>
<dbReference type="PANTHER" id="PTHR10302">
    <property type="entry name" value="SINGLE-STRANDED DNA-BINDING PROTEIN"/>
    <property type="match status" value="1"/>
</dbReference>
<sequence>MAGLPVLVVGNLVQERWETPEGGKRARVLGKALRVEELAGTFDVVEDAGGGVRLQGGSALVALGGNLTRDPELRYTPGGEAVMDLSLAVNEKWTDGRGQVQEKVHYFEVVLWREAAEAFAQQAPKKGQPVYVEGVPQSSTWTDRDGNKRKDTKITATSVILLKGVNGPAVSEPLPARPLRRSHRVSQWPPRVAVPSAPRYGRAGSTSIRGMTSHPPKKTCRSKRRAPPEERPRASLFVVE</sequence>
<feature type="compositionally biased region" description="Basic residues" evidence="4">
    <location>
        <begin position="215"/>
        <end position="225"/>
    </location>
</feature>
<feature type="region of interest" description="Disordered" evidence="4">
    <location>
        <begin position="170"/>
        <end position="240"/>
    </location>
</feature>
<dbReference type="PROSITE" id="PS50935">
    <property type="entry name" value="SSB"/>
    <property type="match status" value="1"/>
</dbReference>
<accession>A0ABW1ZQ12</accession>
<dbReference type="InterPro" id="IPR011344">
    <property type="entry name" value="ssDNA-bd"/>
</dbReference>
<gene>
    <name evidence="5" type="ORF">ACFP90_21485</name>
</gene>
<comment type="caution">
    <text evidence="5">The sequence shown here is derived from an EMBL/GenBank/DDBJ whole genome shotgun (WGS) entry which is preliminary data.</text>
</comment>
<dbReference type="EMBL" id="JBHSWB010000002">
    <property type="protein sequence ID" value="MFC6662633.1"/>
    <property type="molecule type" value="Genomic_DNA"/>
</dbReference>
<evidence type="ECO:0000256" key="4">
    <source>
        <dbReference type="SAM" id="MobiDB-lite"/>
    </source>
</evidence>
<proteinExistence type="inferred from homology"/>
<dbReference type="SUPFAM" id="SSF50249">
    <property type="entry name" value="Nucleic acid-binding proteins"/>
    <property type="match status" value="1"/>
</dbReference>
<evidence type="ECO:0000256" key="2">
    <source>
        <dbReference type="HAMAP-Rule" id="MF_00984"/>
    </source>
</evidence>
<evidence type="ECO:0000313" key="5">
    <source>
        <dbReference type="EMBL" id="MFC6662633.1"/>
    </source>
</evidence>
<dbReference type="CDD" id="cd04496">
    <property type="entry name" value="SSB_OBF"/>
    <property type="match status" value="1"/>
</dbReference>
<dbReference type="PANTHER" id="PTHR10302:SF27">
    <property type="entry name" value="SINGLE-STRANDED DNA-BINDING PROTEIN"/>
    <property type="match status" value="1"/>
</dbReference>
<organism evidence="5 6">
    <name type="scientific">Deinococcus multiflagellatus</name>
    <dbReference type="NCBI Taxonomy" id="1656887"/>
    <lineage>
        <taxon>Bacteria</taxon>
        <taxon>Thermotogati</taxon>
        <taxon>Deinococcota</taxon>
        <taxon>Deinococci</taxon>
        <taxon>Deinococcales</taxon>
        <taxon>Deinococcaceae</taxon>
        <taxon>Deinococcus</taxon>
    </lineage>
</organism>
<comment type="caution">
    <text evidence="2">Lacks conserved residue(s) required for the propagation of feature annotation.</text>
</comment>
<dbReference type="InterPro" id="IPR012340">
    <property type="entry name" value="NA-bd_OB-fold"/>
</dbReference>
<dbReference type="NCBIfam" id="TIGR00621">
    <property type="entry name" value="ssb"/>
    <property type="match status" value="1"/>
</dbReference>
<dbReference type="RefSeq" id="WP_380058614.1">
    <property type="nucleotide sequence ID" value="NZ_JBHSWB010000002.1"/>
</dbReference>
<protein>
    <recommendedName>
        <fullName evidence="2 3">Single-stranded DNA-binding protein</fullName>
        <shortName evidence="2">SSB</shortName>
    </recommendedName>
</protein>
<dbReference type="HAMAP" id="MF_00984">
    <property type="entry name" value="SSB"/>
    <property type="match status" value="1"/>
</dbReference>
<keyword evidence="6" id="KW-1185">Reference proteome</keyword>
<evidence type="ECO:0000313" key="6">
    <source>
        <dbReference type="Proteomes" id="UP001596317"/>
    </source>
</evidence>
<evidence type="ECO:0000256" key="1">
    <source>
        <dbReference type="ARBA" id="ARBA00023125"/>
    </source>
</evidence>
<evidence type="ECO:0000256" key="3">
    <source>
        <dbReference type="RuleBase" id="RU000524"/>
    </source>
</evidence>
<feature type="region of interest" description="Disordered" evidence="4">
    <location>
        <begin position="123"/>
        <end position="150"/>
    </location>
</feature>
<keyword evidence="1 2" id="KW-0238">DNA-binding</keyword>
<reference evidence="6" key="1">
    <citation type="journal article" date="2019" name="Int. J. Syst. Evol. Microbiol.">
        <title>The Global Catalogue of Microorganisms (GCM) 10K type strain sequencing project: providing services to taxonomists for standard genome sequencing and annotation.</title>
        <authorList>
            <consortium name="The Broad Institute Genomics Platform"/>
            <consortium name="The Broad Institute Genome Sequencing Center for Infectious Disease"/>
            <person name="Wu L."/>
            <person name="Ma J."/>
        </authorList>
    </citation>
    <scope>NUCLEOTIDE SEQUENCE [LARGE SCALE GENOMIC DNA]</scope>
    <source>
        <strain evidence="6">CCUG 63830</strain>
    </source>
</reference>